<dbReference type="HOGENOM" id="CLU_1072243_0_0_6"/>
<evidence type="ECO:0000313" key="3">
    <source>
        <dbReference type="Proteomes" id="UP000005744"/>
    </source>
</evidence>
<dbReference type="OrthoDB" id="341217at2"/>
<organism evidence="2 3">
    <name type="scientific">Beggiatoa alba B18LD</name>
    <dbReference type="NCBI Taxonomy" id="395493"/>
    <lineage>
        <taxon>Bacteria</taxon>
        <taxon>Pseudomonadati</taxon>
        <taxon>Pseudomonadota</taxon>
        <taxon>Gammaproteobacteria</taxon>
        <taxon>Thiotrichales</taxon>
        <taxon>Thiotrichaceae</taxon>
        <taxon>Beggiatoa</taxon>
    </lineage>
</organism>
<dbReference type="InterPro" id="IPR025662">
    <property type="entry name" value="Sigma_54_int_dom_ATP-bd_1"/>
</dbReference>
<dbReference type="Proteomes" id="UP000005744">
    <property type="component" value="Unassembled WGS sequence"/>
</dbReference>
<dbReference type="SUPFAM" id="SSF52540">
    <property type="entry name" value="P-loop containing nucleoside triphosphate hydrolases"/>
    <property type="match status" value="1"/>
</dbReference>
<dbReference type="RefSeq" id="WP_002685356.1">
    <property type="nucleotide sequence ID" value="NZ_JH600070.1"/>
</dbReference>
<dbReference type="Gene3D" id="3.40.50.300">
    <property type="entry name" value="P-loop containing nucleotide triphosphate hydrolases"/>
    <property type="match status" value="1"/>
</dbReference>
<dbReference type="STRING" id="395493.BegalDRAFT_1544"/>
<proteinExistence type="predicted"/>
<feature type="domain" description="Orc1-like AAA ATPase" evidence="1">
    <location>
        <begin position="18"/>
        <end position="174"/>
    </location>
</feature>
<dbReference type="PROSITE" id="PS00675">
    <property type="entry name" value="SIGMA54_INTERACT_1"/>
    <property type="match status" value="1"/>
</dbReference>
<dbReference type="InterPro" id="IPR027417">
    <property type="entry name" value="P-loop_NTPase"/>
</dbReference>
<dbReference type="Pfam" id="PF13191">
    <property type="entry name" value="AAA_16"/>
    <property type="match status" value="1"/>
</dbReference>
<sequence>MTETMANYYKERQAFSALWQAQCEKRIVFYRGESGSGKSTLLKACRRQVPDSVHKIVVNCADAEIRVVDIFSLLIDKLGWERLGAFRQQLASLSPQVIGKIDNNEIEGNGNIIQQVINIGSPEERKDRQAHLTDAWLQDMKSVDKPLLFIIDTYDKSIEEMQNFLHRLLTRMVRLPALRLVMAGQSVPNVETCSEWTDCCDLYDLYGVKEAEHWLPVVTEMKRRFPDGIEPHSYLAGICGAFQGRPADIKKFIESFPRV</sequence>
<evidence type="ECO:0000259" key="1">
    <source>
        <dbReference type="Pfam" id="PF13191"/>
    </source>
</evidence>
<name>I3CFN2_9GAMM</name>
<dbReference type="EMBL" id="JH600070">
    <property type="protein sequence ID" value="EIJ42425.1"/>
    <property type="molecule type" value="Genomic_DNA"/>
</dbReference>
<evidence type="ECO:0000313" key="2">
    <source>
        <dbReference type="EMBL" id="EIJ42425.1"/>
    </source>
</evidence>
<keyword evidence="3" id="KW-1185">Reference proteome</keyword>
<gene>
    <name evidence="2" type="ORF">BegalDRAFT_1544</name>
</gene>
<reference evidence="2 3" key="1">
    <citation type="submission" date="2011-11" db="EMBL/GenBank/DDBJ databases">
        <title>Improved High-Quality Draft sequence of Beggiatoa alba B18lD.</title>
        <authorList>
            <consortium name="US DOE Joint Genome Institute"/>
            <person name="Lucas S."/>
            <person name="Han J."/>
            <person name="Lapidus A."/>
            <person name="Cheng J.-F."/>
            <person name="Goodwin L."/>
            <person name="Pitluck S."/>
            <person name="Peters L."/>
            <person name="Mikhailova N."/>
            <person name="Held B."/>
            <person name="Detter J.C."/>
            <person name="Han C."/>
            <person name="Tapia R."/>
            <person name="Land M."/>
            <person name="Hauser L."/>
            <person name="Kyrpides N."/>
            <person name="Ivanova N."/>
            <person name="Pagani I."/>
            <person name="Samuel K."/>
            <person name="Teske A."/>
            <person name="Mueller J."/>
            <person name="Woyke T."/>
        </authorList>
    </citation>
    <scope>NUCLEOTIDE SEQUENCE [LARGE SCALE GENOMIC DNA]</scope>
    <source>
        <strain evidence="2 3">B18LD</strain>
    </source>
</reference>
<protein>
    <recommendedName>
        <fullName evidence="1">Orc1-like AAA ATPase domain-containing protein</fullName>
    </recommendedName>
</protein>
<dbReference type="AlphaFoldDB" id="I3CFN2"/>
<dbReference type="eggNOG" id="COG1672">
    <property type="taxonomic scope" value="Bacteria"/>
</dbReference>
<dbReference type="InterPro" id="IPR041664">
    <property type="entry name" value="AAA_16"/>
</dbReference>
<accession>I3CFN2</accession>